<organism evidence="2 3">
    <name type="scientific">Penicillium concentricum</name>
    <dbReference type="NCBI Taxonomy" id="293559"/>
    <lineage>
        <taxon>Eukaryota</taxon>
        <taxon>Fungi</taxon>
        <taxon>Dikarya</taxon>
        <taxon>Ascomycota</taxon>
        <taxon>Pezizomycotina</taxon>
        <taxon>Eurotiomycetes</taxon>
        <taxon>Eurotiomycetidae</taxon>
        <taxon>Eurotiales</taxon>
        <taxon>Aspergillaceae</taxon>
        <taxon>Penicillium</taxon>
    </lineage>
</organism>
<dbReference type="Proteomes" id="UP001147752">
    <property type="component" value="Unassembled WGS sequence"/>
</dbReference>
<evidence type="ECO:0000313" key="2">
    <source>
        <dbReference type="EMBL" id="KAJ5384502.1"/>
    </source>
</evidence>
<evidence type="ECO:0000313" key="3">
    <source>
        <dbReference type="Proteomes" id="UP001147752"/>
    </source>
</evidence>
<name>A0A9W9SU70_9EURO</name>
<comment type="caution">
    <text evidence="2">The sequence shown here is derived from an EMBL/GenBank/DDBJ whole genome shotgun (WGS) entry which is preliminary data.</text>
</comment>
<reference evidence="2" key="1">
    <citation type="submission" date="2022-12" db="EMBL/GenBank/DDBJ databases">
        <authorList>
            <person name="Petersen C."/>
        </authorList>
    </citation>
    <scope>NUCLEOTIDE SEQUENCE</scope>
    <source>
        <strain evidence="2">IBT 3081</strain>
    </source>
</reference>
<keyword evidence="3" id="KW-1185">Reference proteome</keyword>
<dbReference type="GeneID" id="81459326"/>
<dbReference type="EMBL" id="JAPZBT010000001">
    <property type="protein sequence ID" value="KAJ5384502.1"/>
    <property type="molecule type" value="Genomic_DNA"/>
</dbReference>
<reference evidence="2" key="2">
    <citation type="journal article" date="2023" name="IMA Fungus">
        <title>Comparative genomic study of the Penicillium genus elucidates a diverse pangenome and 15 lateral gene transfer events.</title>
        <authorList>
            <person name="Petersen C."/>
            <person name="Sorensen T."/>
            <person name="Nielsen M.R."/>
            <person name="Sondergaard T.E."/>
            <person name="Sorensen J.L."/>
            <person name="Fitzpatrick D.A."/>
            <person name="Frisvad J.C."/>
            <person name="Nielsen K.L."/>
        </authorList>
    </citation>
    <scope>NUCLEOTIDE SEQUENCE</scope>
    <source>
        <strain evidence="2">IBT 3081</strain>
    </source>
</reference>
<protein>
    <submittedName>
        <fullName evidence="2">Uncharacterized protein</fullName>
    </submittedName>
</protein>
<accession>A0A9W9SU70</accession>
<evidence type="ECO:0000256" key="1">
    <source>
        <dbReference type="SAM" id="MobiDB-lite"/>
    </source>
</evidence>
<feature type="region of interest" description="Disordered" evidence="1">
    <location>
        <begin position="56"/>
        <end position="75"/>
    </location>
</feature>
<proteinExistence type="predicted"/>
<gene>
    <name evidence="2" type="ORF">N7517_002413</name>
</gene>
<feature type="compositionally biased region" description="Polar residues" evidence="1">
    <location>
        <begin position="56"/>
        <end position="65"/>
    </location>
</feature>
<dbReference type="AlphaFoldDB" id="A0A9W9SU70"/>
<sequence>MLRLCGFEGSMMIPSLLRQIRDPERGVLARGDLLEQLQLFCHAQCTVHDMYSSGVRTDTRASVSETPIAGSPRSAERELFRINNRRQIPPFSARHRRKTMDLQA</sequence>
<dbReference type="RefSeq" id="XP_056584278.1">
    <property type="nucleotide sequence ID" value="XM_056720143.1"/>
</dbReference>